<feature type="transmembrane region" description="Helical" evidence="1">
    <location>
        <begin position="410"/>
        <end position="431"/>
    </location>
</feature>
<feature type="domain" description="Nucleoside transporter/FeoB GTPase Gate" evidence="2">
    <location>
        <begin position="153"/>
        <end position="250"/>
    </location>
</feature>
<feature type="transmembrane region" description="Helical" evidence="1">
    <location>
        <begin position="335"/>
        <end position="362"/>
    </location>
</feature>
<evidence type="ECO:0000313" key="3">
    <source>
        <dbReference type="EMBL" id="SEA86307.1"/>
    </source>
</evidence>
<name>A0A1H4EN36_9BACI</name>
<keyword evidence="1" id="KW-1133">Transmembrane helix</keyword>
<feature type="transmembrane region" description="Helical" evidence="1">
    <location>
        <begin position="254"/>
        <end position="272"/>
    </location>
</feature>
<dbReference type="Proteomes" id="UP000198584">
    <property type="component" value="Unassembled WGS sequence"/>
</dbReference>
<feature type="transmembrane region" description="Helical" evidence="1">
    <location>
        <begin position="27"/>
        <end position="49"/>
    </location>
</feature>
<dbReference type="Pfam" id="PF07670">
    <property type="entry name" value="Gate"/>
    <property type="match status" value="1"/>
</dbReference>
<dbReference type="RefSeq" id="WP_093045273.1">
    <property type="nucleotide sequence ID" value="NZ_FNQR01000009.1"/>
</dbReference>
<feature type="transmembrane region" description="Helical" evidence="1">
    <location>
        <begin position="382"/>
        <end position="403"/>
    </location>
</feature>
<protein>
    <submittedName>
        <fullName evidence="3">Nucleoside recognition GATE domain-containing membrane protein YjiH</fullName>
    </submittedName>
</protein>
<evidence type="ECO:0000259" key="2">
    <source>
        <dbReference type="Pfam" id="PF07670"/>
    </source>
</evidence>
<organism evidence="3 4">
    <name type="scientific">Thalassobacillus cyri</name>
    <dbReference type="NCBI Taxonomy" id="571932"/>
    <lineage>
        <taxon>Bacteria</taxon>
        <taxon>Bacillati</taxon>
        <taxon>Bacillota</taxon>
        <taxon>Bacilli</taxon>
        <taxon>Bacillales</taxon>
        <taxon>Bacillaceae</taxon>
        <taxon>Thalassobacillus</taxon>
    </lineage>
</organism>
<accession>A0A1H4EN36</accession>
<keyword evidence="1" id="KW-0812">Transmembrane</keyword>
<feature type="transmembrane region" description="Helical" evidence="1">
    <location>
        <begin position="69"/>
        <end position="88"/>
    </location>
</feature>
<gene>
    <name evidence="3" type="ORF">SAMN05421743_109152</name>
</gene>
<keyword evidence="4" id="KW-1185">Reference proteome</keyword>
<reference evidence="3 4" key="1">
    <citation type="submission" date="2016-10" db="EMBL/GenBank/DDBJ databases">
        <authorList>
            <person name="de Groot N.N."/>
        </authorList>
    </citation>
    <scope>NUCLEOTIDE SEQUENCE [LARGE SCALE GENOMIC DNA]</scope>
    <source>
        <strain evidence="3 4">CCM7597</strain>
    </source>
</reference>
<evidence type="ECO:0000256" key="1">
    <source>
        <dbReference type="SAM" id="Phobius"/>
    </source>
</evidence>
<feature type="transmembrane region" description="Helical" evidence="1">
    <location>
        <begin position="147"/>
        <end position="171"/>
    </location>
</feature>
<feature type="transmembrane region" description="Helical" evidence="1">
    <location>
        <begin position="109"/>
        <end position="135"/>
    </location>
</feature>
<dbReference type="OrthoDB" id="1633380at2"/>
<dbReference type="EMBL" id="FNQR01000009">
    <property type="protein sequence ID" value="SEA86307.1"/>
    <property type="molecule type" value="Genomic_DNA"/>
</dbReference>
<proteinExistence type="predicted"/>
<feature type="transmembrane region" description="Helical" evidence="1">
    <location>
        <begin position="228"/>
        <end position="248"/>
    </location>
</feature>
<dbReference type="InterPro" id="IPR011642">
    <property type="entry name" value="Gate_dom"/>
</dbReference>
<dbReference type="AlphaFoldDB" id="A0A1H4EN36"/>
<sequence length="465" mass="51536">MEAKQKSSLERGQWEQDRVDYRTKRNYFWFIVPSLLGVLLFLFPIPYGGKITIGVGVMAETIQAILEPILPGLMTGILVLSAVIPIFAKSIKPKVIMNSPFMKQLFYINTFWMITRMIGALFALMTIFAVGPLIITSDVTGGTMLYALVPVLAAWFLFAGVLMPLLMQFGLMDFIGTMLRKVMRPVFKLPGRSSIDALASWMGAGTVGVLITTKQYEEGYYTKREASIIATNFSINSIAFSLVVISFIGLEEYFVPFYLTVVVAGLVAAFICPRIPPLSRKADTYYEETGKQISENTPKGMSNFQWGVERALEKASEVKGIKQVSKQGLQTVLDIYFALIPLVMALGTIALIIAEFTPFFTYLSMPIVPVLQWMQIPEAAQAAPAMLVGFADMFLPAVIGAGIESELTRFIIAAISLTQLIYMSEIGILLVKSKIPISVWELAIIFIQRTIITLPIIVVIAHFIL</sequence>
<keyword evidence="1" id="KW-0472">Membrane</keyword>
<dbReference type="STRING" id="571932.SAMN05421743_109152"/>
<evidence type="ECO:0000313" key="4">
    <source>
        <dbReference type="Proteomes" id="UP000198584"/>
    </source>
</evidence>
<feature type="transmembrane region" description="Helical" evidence="1">
    <location>
        <begin position="443"/>
        <end position="464"/>
    </location>
</feature>